<accession>A0ABD1FAX5</accession>
<organism evidence="2 3">
    <name type="scientific">Hypothenemus hampei</name>
    <name type="common">Coffee berry borer</name>
    <dbReference type="NCBI Taxonomy" id="57062"/>
    <lineage>
        <taxon>Eukaryota</taxon>
        <taxon>Metazoa</taxon>
        <taxon>Ecdysozoa</taxon>
        <taxon>Arthropoda</taxon>
        <taxon>Hexapoda</taxon>
        <taxon>Insecta</taxon>
        <taxon>Pterygota</taxon>
        <taxon>Neoptera</taxon>
        <taxon>Endopterygota</taxon>
        <taxon>Coleoptera</taxon>
        <taxon>Polyphaga</taxon>
        <taxon>Cucujiformia</taxon>
        <taxon>Curculionidae</taxon>
        <taxon>Scolytinae</taxon>
        <taxon>Hypothenemus</taxon>
    </lineage>
</organism>
<name>A0ABD1FAX5_HYPHA</name>
<comment type="caution">
    <text evidence="2">The sequence shown here is derived from an EMBL/GenBank/DDBJ whole genome shotgun (WGS) entry which is preliminary data.</text>
</comment>
<sequence>MKMSEPIVSKECALTTDLNYVQNLQSYNKKKKKVNKYEIDDLVVIKRMQLNPVLRNDGYAVIEVGYHDDPRQTTSADHLKSWANNGENKEDIKSDSETDFDRHLRSDVMQDVQM</sequence>
<dbReference type="AlphaFoldDB" id="A0ABD1FAX5"/>
<dbReference type="Proteomes" id="UP001566132">
    <property type="component" value="Unassembled WGS sequence"/>
</dbReference>
<evidence type="ECO:0000313" key="3">
    <source>
        <dbReference type="Proteomes" id="UP001566132"/>
    </source>
</evidence>
<feature type="compositionally biased region" description="Basic and acidic residues" evidence="1">
    <location>
        <begin position="87"/>
        <end position="108"/>
    </location>
</feature>
<keyword evidence="3" id="KW-1185">Reference proteome</keyword>
<proteinExistence type="predicted"/>
<dbReference type="EMBL" id="JBDJPC010000001">
    <property type="protein sequence ID" value="KAL1516432.1"/>
    <property type="molecule type" value="Genomic_DNA"/>
</dbReference>
<gene>
    <name evidence="2" type="ORF">ABEB36_000350</name>
</gene>
<reference evidence="2 3" key="1">
    <citation type="submission" date="2024-05" db="EMBL/GenBank/DDBJ databases">
        <title>Genetic variation in Jamaican populations of the coffee berry borer (Hypothenemus hampei).</title>
        <authorList>
            <person name="Errbii M."/>
            <person name="Myrie A."/>
        </authorList>
    </citation>
    <scope>NUCLEOTIDE SEQUENCE [LARGE SCALE GENOMIC DNA]</scope>
    <source>
        <strain evidence="2">JA-Hopewell-2020-01-JO</strain>
        <tissue evidence="2">Whole body</tissue>
    </source>
</reference>
<protein>
    <submittedName>
        <fullName evidence="2">Uncharacterized protein</fullName>
    </submittedName>
</protein>
<feature type="compositionally biased region" description="Polar residues" evidence="1">
    <location>
        <begin position="72"/>
        <end position="86"/>
    </location>
</feature>
<feature type="region of interest" description="Disordered" evidence="1">
    <location>
        <begin position="70"/>
        <end position="114"/>
    </location>
</feature>
<evidence type="ECO:0000313" key="2">
    <source>
        <dbReference type="EMBL" id="KAL1516432.1"/>
    </source>
</evidence>
<evidence type="ECO:0000256" key="1">
    <source>
        <dbReference type="SAM" id="MobiDB-lite"/>
    </source>
</evidence>